<dbReference type="Pfam" id="PF25591">
    <property type="entry name" value="LRV_2"/>
    <property type="match status" value="1"/>
</dbReference>
<evidence type="ECO:0000256" key="1">
    <source>
        <dbReference type="ARBA" id="ARBA00022553"/>
    </source>
</evidence>
<feature type="compositionally biased region" description="Low complexity" evidence="2">
    <location>
        <begin position="232"/>
        <end position="245"/>
    </location>
</feature>
<dbReference type="PROSITE" id="PS50006">
    <property type="entry name" value="FHA_DOMAIN"/>
    <property type="match status" value="1"/>
</dbReference>
<evidence type="ECO:0000259" key="3">
    <source>
        <dbReference type="PROSITE" id="PS50006"/>
    </source>
</evidence>
<evidence type="ECO:0000313" key="5">
    <source>
        <dbReference type="Proteomes" id="UP000441772"/>
    </source>
</evidence>
<dbReference type="EMBL" id="WBVT01000006">
    <property type="protein sequence ID" value="KAB7790920.1"/>
    <property type="molecule type" value="Genomic_DNA"/>
</dbReference>
<protein>
    <recommendedName>
        <fullName evidence="3">FHA domain-containing protein</fullName>
    </recommendedName>
</protein>
<name>A0A6I1GGZ3_9BIFI</name>
<dbReference type="InterPro" id="IPR000253">
    <property type="entry name" value="FHA_dom"/>
</dbReference>
<feature type="compositionally biased region" description="Basic and acidic residues" evidence="2">
    <location>
        <begin position="383"/>
        <end position="402"/>
    </location>
</feature>
<dbReference type="SUPFAM" id="SSF49879">
    <property type="entry name" value="SMAD/FHA domain"/>
    <property type="match status" value="1"/>
</dbReference>
<dbReference type="Pfam" id="PF00498">
    <property type="entry name" value="FHA"/>
    <property type="match status" value="1"/>
</dbReference>
<dbReference type="AlphaFoldDB" id="A0A6I1GGZ3"/>
<feature type="domain" description="FHA" evidence="3">
    <location>
        <begin position="27"/>
        <end position="82"/>
    </location>
</feature>
<organism evidence="4 5">
    <name type="scientific">Bifidobacterium leontopitheci</name>
    <dbReference type="NCBI Taxonomy" id="2650774"/>
    <lineage>
        <taxon>Bacteria</taxon>
        <taxon>Bacillati</taxon>
        <taxon>Actinomycetota</taxon>
        <taxon>Actinomycetes</taxon>
        <taxon>Bifidobacteriales</taxon>
        <taxon>Bifidobacteriaceae</taxon>
        <taxon>Bifidobacterium</taxon>
    </lineage>
</organism>
<dbReference type="Gene3D" id="2.60.200.20">
    <property type="match status" value="1"/>
</dbReference>
<proteinExistence type="predicted"/>
<dbReference type="Proteomes" id="UP000441772">
    <property type="component" value="Unassembled WGS sequence"/>
</dbReference>
<feature type="region of interest" description="Disordered" evidence="2">
    <location>
        <begin position="232"/>
        <end position="351"/>
    </location>
</feature>
<evidence type="ECO:0000256" key="2">
    <source>
        <dbReference type="SAM" id="MobiDB-lite"/>
    </source>
</evidence>
<dbReference type="InterPro" id="IPR057893">
    <property type="entry name" value="LRV_2"/>
</dbReference>
<dbReference type="InterPro" id="IPR008984">
    <property type="entry name" value="SMAD_FHA_dom_sf"/>
</dbReference>
<feature type="region of interest" description="Disordered" evidence="2">
    <location>
        <begin position="383"/>
        <end position="426"/>
    </location>
</feature>
<reference evidence="4 5" key="1">
    <citation type="submission" date="2019-09" db="EMBL/GenBank/DDBJ databases">
        <title>Characterization of the phylogenetic diversity of two novel species belonging to the genus Bifidobacterium: Bifidobacterium cebidarum sp. nov. and Bifidobacterium leontopitheci sp. nov.</title>
        <authorList>
            <person name="Lugli G.A."/>
            <person name="Duranti S."/>
            <person name="Milani C."/>
            <person name="Turroni F."/>
            <person name="Ventura M."/>
        </authorList>
    </citation>
    <scope>NUCLEOTIDE SEQUENCE [LARGE SCALE GENOMIC DNA]</scope>
    <source>
        <strain evidence="4 5">LMG 31471</strain>
    </source>
</reference>
<feature type="compositionally biased region" description="Low complexity" evidence="2">
    <location>
        <begin position="277"/>
        <end position="305"/>
    </location>
</feature>
<keyword evidence="5" id="KW-1185">Reference proteome</keyword>
<sequence length="612" mass="64062">MTGERTQLQWTVRIDGVDQQVKPGESIEIGRKPLRPLPDDGTRRVEIADGTRSMSKRHATFTVNQSGAGVVRDLGSTNGSYVVRGNGDLMRLPPQTDFLLPTSPMRLQFGDVPADFIRVERPVSDTFVVPDLFGYALNTVKQEPDVADMSVDDILDLRAGEPTAAISAANVRKRVGELNAAAARQGTGGLTSAVQPDSAAQTAGAVQSGATVQPDAGAQAVAVAQPGATAQADAAVQPDAPVQPDSAAQTAGGETVSAAVAVQPSAQPSVTAAERNPQNAAQPSVVQQSAAQPAAAQPAVAQPAPTGASQPSVQAEAGSQSPSQPAAAQPQTATAAQEPPQTAEPAAPVVLPVKTEPSVALNVNGTDAKPAVALPRDLFADAAAHDEAERAARQQQEDERRAAVAQADGRGTADTAVSPAADEGTVRQAVQEAAQYAAGVTVVDAMPSGTVPSDTVPSDIVQPDTQLREQAEVPQDHERFMPHNQTVARDDTAWQPTQADAAEASAPEEDPTAFKPAFEPGSVFDLVSKGALNRREQIIEVDGYTSEQAKTTDDYNEQFEIANRRELLPFLAMNTSLYDEMYSWLEAQGNADVDAALENNEGYKDYRKAVGK</sequence>
<dbReference type="RefSeq" id="WP_152234011.1">
    <property type="nucleotide sequence ID" value="NZ_JBHSKZ010000013.1"/>
</dbReference>
<keyword evidence="1" id="KW-0597">Phosphoprotein</keyword>
<accession>A0A6I1GGZ3</accession>
<comment type="caution">
    <text evidence="4">The sequence shown here is derived from an EMBL/GenBank/DDBJ whole genome shotgun (WGS) entry which is preliminary data.</text>
</comment>
<feature type="compositionally biased region" description="Low complexity" evidence="2">
    <location>
        <begin position="256"/>
        <end position="270"/>
    </location>
</feature>
<evidence type="ECO:0000313" key="4">
    <source>
        <dbReference type="EMBL" id="KAB7790920.1"/>
    </source>
</evidence>
<gene>
    <name evidence="4" type="ORF">F7D09_0655</name>
</gene>
<feature type="compositionally biased region" description="Low complexity" evidence="2">
    <location>
        <begin position="314"/>
        <end position="348"/>
    </location>
</feature>